<feature type="signal peptide" evidence="11">
    <location>
        <begin position="1"/>
        <end position="17"/>
    </location>
</feature>
<keyword evidence="6" id="KW-0964">Secreted</keyword>
<dbReference type="EC" id="3.2.1.78" evidence="5"/>
<accession>A0A167QPU0</accession>
<evidence type="ECO:0000313" key="13">
    <source>
        <dbReference type="EMBL" id="KZN85018.1"/>
    </source>
</evidence>
<evidence type="ECO:0000259" key="12">
    <source>
        <dbReference type="Pfam" id="PF26410"/>
    </source>
</evidence>
<evidence type="ECO:0000256" key="2">
    <source>
        <dbReference type="ARBA" id="ARBA00002993"/>
    </source>
</evidence>
<protein>
    <recommendedName>
        <fullName evidence="5">mannan endo-1,4-beta-mannosidase</fullName>
        <ecNumber evidence="5">3.2.1.78</ecNumber>
    </recommendedName>
</protein>
<dbReference type="InterPro" id="IPR017853">
    <property type="entry name" value="GH"/>
</dbReference>
<name>A0A167QPU0_PENCH</name>
<dbReference type="GO" id="GO:0016985">
    <property type="term" value="F:mannan endo-1,4-beta-mannosidase activity"/>
    <property type="evidence" value="ECO:0007669"/>
    <property type="project" value="UniProtKB-EC"/>
</dbReference>
<dbReference type="PhylomeDB" id="A0A167QPU0"/>
<dbReference type="Pfam" id="PF26410">
    <property type="entry name" value="GH5_mannosidase"/>
    <property type="match status" value="1"/>
</dbReference>
<feature type="chain" id="PRO_5007891657" description="mannan endo-1,4-beta-mannosidase" evidence="11">
    <location>
        <begin position="18"/>
        <end position="368"/>
    </location>
</feature>
<evidence type="ECO:0000256" key="11">
    <source>
        <dbReference type="SAM" id="SignalP"/>
    </source>
</evidence>
<keyword evidence="9" id="KW-0119">Carbohydrate metabolism</keyword>
<sequence>MKNFLSLLSTIAPLALATPVARQAGSHPSVDGLNFVIDGKTGYFAGSNAYWLPFLTNDADIDLAMGHFAESGLKILRTWGFNDVNTVPGEGTVYFQLHENGVSTINTGKDGLQRLDYVVSAAEKEGIKLIIPFVNNWDDYGGMNAYAKAYGGDKISWYTDADMQGAYQAYIKAVVSRYADSPSIFAWELANEPRCASCDTSVINKWATETSAFIKSLDPNHLVTIGDEGMGLEGSTDYPYTEVEGTDFALNLAIPDVDFGTLHLYTTDWGVTNNSWGNTWVKDHAAICESLGKPCLFEEYGMKDAHCTDELEWQDTALAATGMAADLFWQFGDTLSGGQTHNDRYTVYYGTDDWTCVVTDHVAEINAA</sequence>
<dbReference type="Gene3D" id="3.20.20.80">
    <property type="entry name" value="Glycosidases"/>
    <property type="match status" value="1"/>
</dbReference>
<dbReference type="GO" id="GO:0005576">
    <property type="term" value="C:extracellular region"/>
    <property type="evidence" value="ECO:0007669"/>
    <property type="project" value="UniProtKB-SubCell"/>
</dbReference>
<dbReference type="InterPro" id="IPR001547">
    <property type="entry name" value="Glyco_hydro_5"/>
</dbReference>
<evidence type="ECO:0000256" key="5">
    <source>
        <dbReference type="ARBA" id="ARBA00012706"/>
    </source>
</evidence>
<dbReference type="AlphaFoldDB" id="A0A167QPU0"/>
<dbReference type="GO" id="GO:0046355">
    <property type="term" value="P:mannan catabolic process"/>
    <property type="evidence" value="ECO:0007669"/>
    <property type="project" value="UniProtKB-ARBA"/>
</dbReference>
<evidence type="ECO:0000256" key="10">
    <source>
        <dbReference type="ARBA" id="ARBA00023295"/>
    </source>
</evidence>
<feature type="domain" description="Glycoside hydrolase family 5" evidence="12">
    <location>
        <begin position="157"/>
        <end position="305"/>
    </location>
</feature>
<dbReference type="PANTHER" id="PTHR31451:SF57">
    <property type="entry name" value="BETA-1,4-ENDOGLUCANASE (EUROFUNG)-RELATED"/>
    <property type="match status" value="1"/>
</dbReference>
<dbReference type="PANTHER" id="PTHR31451">
    <property type="match status" value="1"/>
</dbReference>
<comment type="catalytic activity">
    <reaction evidence="1">
        <text>Random hydrolysis of (1-&gt;4)-beta-D-mannosidic linkages in mannans, galactomannans and glucomannans.</text>
        <dbReference type="EC" id="3.2.1.78"/>
    </reaction>
</comment>
<proteinExistence type="inferred from homology"/>
<evidence type="ECO:0000256" key="4">
    <source>
        <dbReference type="ARBA" id="ARBA00005641"/>
    </source>
</evidence>
<evidence type="ECO:0000256" key="6">
    <source>
        <dbReference type="ARBA" id="ARBA00022525"/>
    </source>
</evidence>
<evidence type="ECO:0000256" key="8">
    <source>
        <dbReference type="ARBA" id="ARBA00022801"/>
    </source>
</evidence>
<keyword evidence="8" id="KW-0378">Hydrolase</keyword>
<dbReference type="Proteomes" id="UP000076449">
    <property type="component" value="Chromosome III"/>
</dbReference>
<keyword evidence="7 11" id="KW-0732">Signal</keyword>
<keyword evidence="10" id="KW-0326">Glycosidase</keyword>
<evidence type="ECO:0000256" key="1">
    <source>
        <dbReference type="ARBA" id="ARBA00001678"/>
    </source>
</evidence>
<evidence type="ECO:0000256" key="7">
    <source>
        <dbReference type="ARBA" id="ARBA00022729"/>
    </source>
</evidence>
<evidence type="ECO:0000256" key="3">
    <source>
        <dbReference type="ARBA" id="ARBA00004613"/>
    </source>
</evidence>
<reference evidence="13" key="1">
    <citation type="journal article" date="2014" name="Genome Announc.">
        <title>Complete sequencing and chromosome-scale genome assembly of the industrial progenitor strain P2niaD18 from the penicillin producer Penicillium chrysogenum.</title>
        <authorList>
            <person name="Specht T."/>
            <person name="Dahlmann T.A."/>
            <person name="Zadra I."/>
            <person name="Kurnsteiner H."/>
            <person name="Kuck U."/>
        </authorList>
    </citation>
    <scope>NUCLEOTIDE SEQUENCE [LARGE SCALE GENOMIC DNA]</scope>
    <source>
        <strain evidence="13">P2niaD18</strain>
    </source>
</reference>
<comment type="function">
    <text evidence="2">Endo-1,4-mannanase, a crucial enzyme for depolymerization of seed galactomannans and wood galactoglucomannans.</text>
</comment>
<dbReference type="EMBL" id="CM002800">
    <property type="protein sequence ID" value="KZN85018.1"/>
    <property type="molecule type" value="Genomic_DNA"/>
</dbReference>
<dbReference type="SUPFAM" id="SSF51445">
    <property type="entry name" value="(Trans)glycosidases"/>
    <property type="match status" value="1"/>
</dbReference>
<dbReference type="FunFam" id="3.20.20.80:FF:000076">
    <property type="entry name" value="Mannan endo-1,4-beta-mannosidase A"/>
    <property type="match status" value="1"/>
</dbReference>
<comment type="similarity">
    <text evidence="4">Belongs to the glycosyl hydrolase 5 (cellulase A) family.</text>
</comment>
<organism evidence="13">
    <name type="scientific">Penicillium chrysogenum</name>
    <name type="common">Penicillium notatum</name>
    <dbReference type="NCBI Taxonomy" id="5076"/>
    <lineage>
        <taxon>Eukaryota</taxon>
        <taxon>Fungi</taxon>
        <taxon>Dikarya</taxon>
        <taxon>Ascomycota</taxon>
        <taxon>Pezizomycotina</taxon>
        <taxon>Eurotiomycetes</taxon>
        <taxon>Eurotiomycetidae</taxon>
        <taxon>Eurotiales</taxon>
        <taxon>Aspergillaceae</taxon>
        <taxon>Penicillium</taxon>
        <taxon>Penicillium chrysogenum species complex</taxon>
    </lineage>
</organism>
<gene>
    <name evidence="13" type="ORF">EN45_091860</name>
</gene>
<evidence type="ECO:0000256" key="9">
    <source>
        <dbReference type="ARBA" id="ARBA00023277"/>
    </source>
</evidence>
<dbReference type="InterPro" id="IPR045053">
    <property type="entry name" value="MAN-like"/>
</dbReference>
<comment type="subcellular location">
    <subcellularLocation>
        <location evidence="3">Secreted</location>
    </subcellularLocation>
</comment>